<reference evidence="3" key="1">
    <citation type="submission" date="2025-08" db="UniProtKB">
        <authorList>
            <consortium name="RefSeq"/>
        </authorList>
    </citation>
    <scope>IDENTIFICATION</scope>
    <source>
        <tissue evidence="3">Whole body</tissue>
    </source>
</reference>
<protein>
    <submittedName>
        <fullName evidence="3">Uncharacterized protein LOC112694111</fullName>
    </submittedName>
</protein>
<proteinExistence type="predicted"/>
<dbReference type="GeneID" id="112694111"/>
<name>A0A8B8GSN3_9HEMI</name>
<dbReference type="PROSITE" id="PS50994">
    <property type="entry name" value="INTEGRASE"/>
    <property type="match status" value="1"/>
</dbReference>
<dbReference type="GO" id="GO:0015074">
    <property type="term" value="P:DNA integration"/>
    <property type="evidence" value="ECO:0007669"/>
    <property type="project" value="InterPro"/>
</dbReference>
<sequence length="168" mass="19333">MEYLCTDIYSDNVTNFVGVNIKLQALYKLFLSNEHTNQIYSALATDGIRWHFIPPRSPHFRGLSEASIKSIKTHLYRVLGTAHLTYDELNTILIRIEAVLNSRPLTPCSSDPADMTPLTPAHFLIGEPMCSLPEPDLSKVPDNRLKRLQRVTQLTQLHWQRWNQEYLS</sequence>
<dbReference type="InterPro" id="IPR001584">
    <property type="entry name" value="Integrase_cat-core"/>
</dbReference>
<dbReference type="SUPFAM" id="SSF53098">
    <property type="entry name" value="Ribonuclease H-like"/>
    <property type="match status" value="1"/>
</dbReference>
<dbReference type="OrthoDB" id="6623674at2759"/>
<organism evidence="2 3">
    <name type="scientific">Sipha flava</name>
    <name type="common">yellow sugarcane aphid</name>
    <dbReference type="NCBI Taxonomy" id="143950"/>
    <lineage>
        <taxon>Eukaryota</taxon>
        <taxon>Metazoa</taxon>
        <taxon>Ecdysozoa</taxon>
        <taxon>Arthropoda</taxon>
        <taxon>Hexapoda</taxon>
        <taxon>Insecta</taxon>
        <taxon>Pterygota</taxon>
        <taxon>Neoptera</taxon>
        <taxon>Paraneoptera</taxon>
        <taxon>Hemiptera</taxon>
        <taxon>Sternorrhyncha</taxon>
        <taxon>Aphidomorpha</taxon>
        <taxon>Aphidoidea</taxon>
        <taxon>Aphididae</taxon>
        <taxon>Sipha</taxon>
    </lineage>
</organism>
<feature type="domain" description="Integrase catalytic" evidence="1">
    <location>
        <begin position="1"/>
        <end position="128"/>
    </location>
</feature>
<keyword evidence="2" id="KW-1185">Reference proteome</keyword>
<dbReference type="GO" id="GO:0003676">
    <property type="term" value="F:nucleic acid binding"/>
    <property type="evidence" value="ECO:0007669"/>
    <property type="project" value="InterPro"/>
</dbReference>
<dbReference type="InterPro" id="IPR012337">
    <property type="entry name" value="RNaseH-like_sf"/>
</dbReference>
<evidence type="ECO:0000313" key="3">
    <source>
        <dbReference type="RefSeq" id="XP_025425272.1"/>
    </source>
</evidence>
<dbReference type="PANTHER" id="PTHR47331">
    <property type="entry name" value="PHD-TYPE DOMAIN-CONTAINING PROTEIN"/>
    <property type="match status" value="1"/>
</dbReference>
<dbReference type="InterPro" id="IPR036397">
    <property type="entry name" value="RNaseH_sf"/>
</dbReference>
<evidence type="ECO:0000259" key="1">
    <source>
        <dbReference type="PROSITE" id="PS50994"/>
    </source>
</evidence>
<evidence type="ECO:0000313" key="2">
    <source>
        <dbReference type="Proteomes" id="UP000694846"/>
    </source>
</evidence>
<dbReference type="Proteomes" id="UP000694846">
    <property type="component" value="Unplaced"/>
</dbReference>
<dbReference type="Gene3D" id="3.30.420.10">
    <property type="entry name" value="Ribonuclease H-like superfamily/Ribonuclease H"/>
    <property type="match status" value="1"/>
</dbReference>
<dbReference type="RefSeq" id="XP_025425272.1">
    <property type="nucleotide sequence ID" value="XM_025569487.1"/>
</dbReference>
<accession>A0A8B8GSN3</accession>
<dbReference type="AlphaFoldDB" id="A0A8B8GSN3"/>
<gene>
    <name evidence="3" type="primary">LOC112694111</name>
</gene>